<dbReference type="Proteomes" id="UP001179858">
    <property type="component" value="Chromosome"/>
</dbReference>
<accession>A0A094YVS7</accession>
<dbReference type="Proteomes" id="UP000234349">
    <property type="component" value="Unassembled WGS sequence"/>
</dbReference>
<dbReference type="Pfam" id="PF04024">
    <property type="entry name" value="PspC"/>
    <property type="match status" value="1"/>
</dbReference>
<reference evidence="10" key="3">
    <citation type="submission" date="2023-04" db="EMBL/GenBank/DDBJ databases">
        <title>Novel strain of Lactilactobacillus sakei and use thereof.</title>
        <authorList>
            <person name="Kim S.Y."/>
        </authorList>
    </citation>
    <scope>NUCLEOTIDE SEQUENCE</scope>
    <source>
        <strain evidence="10">HUP1</strain>
    </source>
</reference>
<keyword evidence="5 6" id="KW-0472">Membrane</keyword>
<feature type="domain" description="Phage shock protein PspC N-terminal" evidence="7">
    <location>
        <begin position="4"/>
        <end position="62"/>
    </location>
</feature>
<dbReference type="EMBL" id="OKRC01000005">
    <property type="protein sequence ID" value="SPE21258.1"/>
    <property type="molecule type" value="Genomic_DNA"/>
</dbReference>
<reference evidence="8 11" key="1">
    <citation type="submission" date="2016-09" db="EMBL/GenBank/DDBJ databases">
        <authorList>
            <person name="Inglin R.C."/>
        </authorList>
    </citation>
    <scope>NUCLEOTIDE SEQUENCE [LARGE SCALE GENOMIC DNA]</scope>
    <source>
        <strain evidence="8 11">RI-517</strain>
    </source>
</reference>
<dbReference type="InterPro" id="IPR007168">
    <property type="entry name" value="Phageshock_PspC_N"/>
</dbReference>
<keyword evidence="4 6" id="KW-1133">Transmembrane helix</keyword>
<evidence type="ECO:0000313" key="11">
    <source>
        <dbReference type="Proteomes" id="UP000234349"/>
    </source>
</evidence>
<evidence type="ECO:0000256" key="1">
    <source>
        <dbReference type="ARBA" id="ARBA00004162"/>
    </source>
</evidence>
<organism evidence="9 12">
    <name type="scientific">Latilactobacillus sakei</name>
    <name type="common">Lactobacillus sakei</name>
    <dbReference type="NCBI Taxonomy" id="1599"/>
    <lineage>
        <taxon>Bacteria</taxon>
        <taxon>Bacillati</taxon>
        <taxon>Bacillota</taxon>
        <taxon>Bacilli</taxon>
        <taxon>Lactobacillales</taxon>
        <taxon>Lactobacillaceae</taxon>
        <taxon>Latilactobacillus</taxon>
    </lineage>
</organism>
<evidence type="ECO:0000256" key="3">
    <source>
        <dbReference type="ARBA" id="ARBA00022692"/>
    </source>
</evidence>
<proteinExistence type="predicted"/>
<keyword evidence="2" id="KW-1003">Cell membrane</keyword>
<comment type="subcellular location">
    <subcellularLocation>
        <location evidence="1">Cell membrane</location>
        <topology evidence="1">Single-pass membrane protein</topology>
    </subcellularLocation>
</comment>
<evidence type="ECO:0000313" key="8">
    <source>
        <dbReference type="EMBL" id="PKX80155.1"/>
    </source>
</evidence>
<gene>
    <name evidence="9" type="primary">pspC</name>
    <name evidence="8" type="ORF">CUR37_00245</name>
    <name evidence="9" type="ORF">LAS9267_01250</name>
    <name evidence="10" type="ORF">QBD03_02970</name>
</gene>
<evidence type="ECO:0000313" key="9">
    <source>
        <dbReference type="EMBL" id="SPE21258.1"/>
    </source>
</evidence>
<name>A0A094YVS7_LATSK</name>
<feature type="transmembrane region" description="Helical" evidence="6">
    <location>
        <begin position="34"/>
        <end position="60"/>
    </location>
</feature>
<evidence type="ECO:0000256" key="6">
    <source>
        <dbReference type="SAM" id="Phobius"/>
    </source>
</evidence>
<dbReference type="RefSeq" id="WP_016264736.1">
    <property type="nucleotide sequence ID" value="NZ_BJLN01000009.1"/>
</dbReference>
<evidence type="ECO:0000256" key="5">
    <source>
        <dbReference type="ARBA" id="ARBA00023136"/>
    </source>
</evidence>
<evidence type="ECO:0000313" key="10">
    <source>
        <dbReference type="EMBL" id="WGI19686.1"/>
    </source>
</evidence>
<keyword evidence="3 6" id="KW-0812">Transmembrane</keyword>
<dbReference type="GO" id="GO:0005886">
    <property type="term" value="C:plasma membrane"/>
    <property type="evidence" value="ECO:0007669"/>
    <property type="project" value="UniProtKB-SubCell"/>
</dbReference>
<reference evidence="9 12" key="2">
    <citation type="submission" date="2018-02" db="EMBL/GenBank/DDBJ databases">
        <authorList>
            <person name="Rodrigo-Torres L."/>
            <person name="Arahal R. D."/>
            <person name="Lucena T."/>
        </authorList>
    </citation>
    <scope>NUCLEOTIDE SEQUENCE [LARGE SCALE GENOMIC DNA]</scope>
    <source>
        <strain evidence="9 12">CECT 9267</strain>
    </source>
</reference>
<sequence>MAQKRLYKSRDNRMISGVMGGIAEYFNVDATLVRVLYCLFSIFSAAFPGIVVYIILALVIPERPSQTRRDSHDEWSEY</sequence>
<dbReference type="EMBL" id="CP122959">
    <property type="protein sequence ID" value="WGI19686.1"/>
    <property type="molecule type" value="Genomic_DNA"/>
</dbReference>
<evidence type="ECO:0000313" key="12">
    <source>
        <dbReference type="Proteomes" id="UP000239650"/>
    </source>
</evidence>
<evidence type="ECO:0000256" key="4">
    <source>
        <dbReference type="ARBA" id="ARBA00022989"/>
    </source>
</evidence>
<dbReference type="InterPro" id="IPR052027">
    <property type="entry name" value="PspC"/>
</dbReference>
<evidence type="ECO:0000259" key="7">
    <source>
        <dbReference type="Pfam" id="PF04024"/>
    </source>
</evidence>
<dbReference type="EMBL" id="MKGH01000001">
    <property type="protein sequence ID" value="PKX80155.1"/>
    <property type="molecule type" value="Genomic_DNA"/>
</dbReference>
<dbReference type="GeneID" id="57133376"/>
<dbReference type="PANTHER" id="PTHR33885">
    <property type="entry name" value="PHAGE SHOCK PROTEIN C"/>
    <property type="match status" value="1"/>
</dbReference>
<dbReference type="Proteomes" id="UP000239650">
    <property type="component" value="Unassembled WGS sequence"/>
</dbReference>
<protein>
    <submittedName>
        <fullName evidence="9">Phage shock protein C</fullName>
    </submittedName>
    <submittedName>
        <fullName evidence="8">PspC domain-containing protein</fullName>
    </submittedName>
</protein>
<evidence type="ECO:0000256" key="2">
    <source>
        <dbReference type="ARBA" id="ARBA00022475"/>
    </source>
</evidence>
<dbReference type="PANTHER" id="PTHR33885:SF3">
    <property type="entry name" value="PHAGE SHOCK PROTEIN C"/>
    <property type="match status" value="1"/>
</dbReference>
<dbReference type="AlphaFoldDB" id="A0A094YVS7"/>